<dbReference type="AlphaFoldDB" id="A0A9K3D5Z0"/>
<evidence type="ECO:0000259" key="3">
    <source>
        <dbReference type="Pfam" id="PF04677"/>
    </source>
</evidence>
<organism evidence="4 5">
    <name type="scientific">Kipferlia bialata</name>
    <dbReference type="NCBI Taxonomy" id="797122"/>
    <lineage>
        <taxon>Eukaryota</taxon>
        <taxon>Metamonada</taxon>
        <taxon>Carpediemonas-like organisms</taxon>
        <taxon>Kipferlia</taxon>
    </lineage>
</organism>
<name>A0A9K3D5Z0_9EUKA</name>
<dbReference type="InterPro" id="IPR040194">
    <property type="entry name" value="Cwf19-like"/>
</dbReference>
<dbReference type="PANTHER" id="PTHR12072:SF5">
    <property type="entry name" value="CWF19-LIKE PROTEIN 2"/>
    <property type="match status" value="1"/>
</dbReference>
<feature type="non-terminal residue" evidence="4">
    <location>
        <position position="1"/>
    </location>
</feature>
<gene>
    <name evidence="4" type="ORF">KIPB_012294</name>
</gene>
<protein>
    <recommendedName>
        <fullName evidence="3">Cwf19-like C-terminal domain-containing protein</fullName>
    </recommendedName>
</protein>
<comment type="similarity">
    <text evidence="1">Belongs to the CWF19 family.</text>
</comment>
<dbReference type="Proteomes" id="UP000265618">
    <property type="component" value="Unassembled WGS sequence"/>
</dbReference>
<dbReference type="SUPFAM" id="SSF54197">
    <property type="entry name" value="HIT-like"/>
    <property type="match status" value="1"/>
</dbReference>
<dbReference type="EMBL" id="BDIP01005375">
    <property type="protein sequence ID" value="GIQ89739.1"/>
    <property type="molecule type" value="Genomic_DNA"/>
</dbReference>
<dbReference type="GO" id="GO:0000398">
    <property type="term" value="P:mRNA splicing, via spliceosome"/>
    <property type="evidence" value="ECO:0007669"/>
    <property type="project" value="TreeGrafter"/>
</dbReference>
<comment type="caution">
    <text evidence="4">The sequence shown here is derived from an EMBL/GenBank/DDBJ whole genome shotgun (WGS) entry which is preliminary data.</text>
</comment>
<evidence type="ECO:0000313" key="4">
    <source>
        <dbReference type="EMBL" id="GIQ89739.1"/>
    </source>
</evidence>
<reference evidence="4 5" key="1">
    <citation type="journal article" date="2018" name="PLoS ONE">
        <title>The draft genome of Kipferlia bialata reveals reductive genome evolution in fornicate parasites.</title>
        <authorList>
            <person name="Tanifuji G."/>
            <person name="Takabayashi S."/>
            <person name="Kume K."/>
            <person name="Takagi M."/>
            <person name="Nakayama T."/>
            <person name="Kamikawa R."/>
            <person name="Inagaki Y."/>
            <person name="Hashimoto T."/>
        </authorList>
    </citation>
    <scope>NUCLEOTIDE SEQUENCE [LARGE SCALE GENOMIC DNA]</scope>
    <source>
        <strain evidence="4">NY0173</strain>
    </source>
</reference>
<evidence type="ECO:0000256" key="1">
    <source>
        <dbReference type="ARBA" id="ARBA00006795"/>
    </source>
</evidence>
<evidence type="ECO:0000313" key="5">
    <source>
        <dbReference type="Proteomes" id="UP000265618"/>
    </source>
</evidence>
<keyword evidence="5" id="KW-1185">Reference proteome</keyword>
<feature type="region of interest" description="Disordered" evidence="2">
    <location>
        <begin position="48"/>
        <end position="78"/>
    </location>
</feature>
<proteinExistence type="inferred from homology"/>
<sequence>AMLERERNTSYHADSVAYMQTLSKAKSGLELGDEDDVFDQIKEEDMEAKMEASMRKLGKKGKGKEGEGDKPKRRGRKCPTCEAVQSGSVTVAASSVACLLTPTHRQLVPGHITIVPREHCRNMADVSMGVAEGVRALMKSVAGVARQAKAQDSVLFIEASCEGHALMHCIPIPVHHLQEIKGHLAREMSEGRNRVRQVSQGIRTVGESVSGDVDYVWVQFGFTTLGGLVGVIQQDTPFPLSRVMDVIGSVLGLDVFQRRRPELTQEGRERVTRTLAPFYKGVE</sequence>
<dbReference type="GO" id="GO:0071014">
    <property type="term" value="C:post-mRNA release spliceosomal complex"/>
    <property type="evidence" value="ECO:0007669"/>
    <property type="project" value="TreeGrafter"/>
</dbReference>
<dbReference type="InterPro" id="IPR036265">
    <property type="entry name" value="HIT-like_sf"/>
</dbReference>
<accession>A0A9K3D5Z0</accession>
<dbReference type="PANTHER" id="PTHR12072">
    <property type="entry name" value="CWF19, CELL CYCLE CONTROL PROTEIN"/>
    <property type="match status" value="1"/>
</dbReference>
<evidence type="ECO:0000256" key="2">
    <source>
        <dbReference type="SAM" id="MobiDB-lite"/>
    </source>
</evidence>
<dbReference type="InterPro" id="IPR006768">
    <property type="entry name" value="Cwf19-like_C_dom-1"/>
</dbReference>
<feature type="domain" description="Cwf19-like C-terminal" evidence="3">
    <location>
        <begin position="72"/>
        <end position="180"/>
    </location>
</feature>
<dbReference type="Gene3D" id="3.30.428.10">
    <property type="entry name" value="HIT-like"/>
    <property type="match status" value="1"/>
</dbReference>
<dbReference type="Pfam" id="PF04677">
    <property type="entry name" value="CwfJ_C_1"/>
    <property type="match status" value="1"/>
</dbReference>